<keyword evidence="7 8" id="KW-0472">Membrane</keyword>
<dbReference type="EMBL" id="ACJN02000003">
    <property type="protein sequence ID" value="EFI33183.1"/>
    <property type="molecule type" value="Genomic_DNA"/>
</dbReference>
<dbReference type="PANTHER" id="PTHR30047">
    <property type="entry name" value="HIGH-AFFINITY CHOLINE TRANSPORT PROTEIN-RELATED"/>
    <property type="match status" value="1"/>
</dbReference>
<feature type="transmembrane region" description="Helical" evidence="8">
    <location>
        <begin position="162"/>
        <end position="180"/>
    </location>
</feature>
<sequence>MEEDIQMPRQMRKSTWKKRTGKFRYDIHPWVFFVSTVIILLGVIVTLAAGDVALEAFGAIQGWITTHFGWFYILVMNLVLVFCIALIFTKYAGMRLGGEDAEPEFSIIGWFAMLFSAGMGIGLLFFGVAEPMYHYLDNPLGESESIEAARMSMEITFLHWGFHPWAIYAVVGLGIGFFGFSEKLPLSIRNIFYPVLGRRIYGPIGNFIDILATIATLFGVATSLGLGVQQINAGISHLTGIPENTFVQGLLIAGITAIALWSVLRGLDAGIKLLSQINIGIAAVLMLFVFILGPTLFILTGLLENTGNYLQNLPSLALWSEAYDEGGWQSAWTLFYWAWWIAWSPFVGMFIARVSYGRTIRQYLTGVLLVPVAVTFVWLTVFGNSAIYLEHFAEVGLADAVLANMPVSMFVFLEQFPLGMLTSILAVLVVITFFVTSSDSGSMVIDIINAGGNPDPPKIQRVYWVVLEGLVAGVLLVGGGLVALQTASLITGLPFAIIIFIMCWSLFKGLRRHWLKYYED</sequence>
<feature type="transmembrane region" description="Helical" evidence="8">
    <location>
        <begin position="27"/>
        <end position="49"/>
    </location>
</feature>
<evidence type="ECO:0000256" key="5">
    <source>
        <dbReference type="ARBA" id="ARBA00022692"/>
    </source>
</evidence>
<evidence type="ECO:0000256" key="1">
    <source>
        <dbReference type="ARBA" id="ARBA00004651"/>
    </source>
</evidence>
<dbReference type="NCBIfam" id="TIGR00842">
    <property type="entry name" value="bcct"/>
    <property type="match status" value="1"/>
</dbReference>
<feature type="transmembrane region" description="Helical" evidence="8">
    <location>
        <begin position="489"/>
        <end position="507"/>
    </location>
</feature>
<keyword evidence="10" id="KW-1185">Reference proteome</keyword>
<evidence type="ECO:0000256" key="2">
    <source>
        <dbReference type="ARBA" id="ARBA00005658"/>
    </source>
</evidence>
<evidence type="ECO:0000313" key="10">
    <source>
        <dbReference type="Proteomes" id="UP000005496"/>
    </source>
</evidence>
<dbReference type="Pfam" id="PF02028">
    <property type="entry name" value="BCCT"/>
    <property type="match status" value="1"/>
</dbReference>
<accession>D6SR67</accession>
<comment type="caution">
    <text evidence="9">The sequence shown here is derived from an EMBL/GenBank/DDBJ whole genome shotgun (WGS) entry which is preliminary data.</text>
</comment>
<feature type="transmembrane region" description="Helical" evidence="8">
    <location>
        <begin position="364"/>
        <end position="389"/>
    </location>
</feature>
<proteinExistence type="inferred from homology"/>
<evidence type="ECO:0000256" key="3">
    <source>
        <dbReference type="ARBA" id="ARBA00022448"/>
    </source>
</evidence>
<evidence type="ECO:0000256" key="4">
    <source>
        <dbReference type="ARBA" id="ARBA00022475"/>
    </source>
</evidence>
<dbReference type="PROSITE" id="PS01303">
    <property type="entry name" value="BCCT"/>
    <property type="match status" value="1"/>
</dbReference>
<feature type="transmembrane region" description="Helical" evidence="8">
    <location>
        <begin position="409"/>
        <end position="435"/>
    </location>
</feature>
<feature type="transmembrane region" description="Helical" evidence="8">
    <location>
        <begin position="200"/>
        <end position="226"/>
    </location>
</feature>
<dbReference type="GO" id="GO:0022857">
    <property type="term" value="F:transmembrane transporter activity"/>
    <property type="evidence" value="ECO:0007669"/>
    <property type="project" value="InterPro"/>
</dbReference>
<evidence type="ECO:0000256" key="6">
    <source>
        <dbReference type="ARBA" id="ARBA00022989"/>
    </source>
</evidence>
<name>D6SR67_9BACT</name>
<dbReference type="PANTHER" id="PTHR30047:SF7">
    <property type="entry name" value="HIGH-AFFINITY CHOLINE TRANSPORT PROTEIN"/>
    <property type="match status" value="1"/>
</dbReference>
<feature type="transmembrane region" description="Helical" evidence="8">
    <location>
        <begin position="69"/>
        <end position="93"/>
    </location>
</feature>
<keyword evidence="5 8" id="KW-0812">Transmembrane</keyword>
<feature type="transmembrane region" description="Helical" evidence="8">
    <location>
        <begin position="462"/>
        <end position="483"/>
    </location>
</feature>
<dbReference type="OrthoDB" id="9775735at2"/>
<comment type="subcellular location">
    <subcellularLocation>
        <location evidence="1">Cell membrane</location>
        <topology evidence="1">Multi-pass membrane protein</topology>
    </subcellularLocation>
</comment>
<dbReference type="Proteomes" id="UP000005496">
    <property type="component" value="Unassembled WGS sequence"/>
</dbReference>
<keyword evidence="3" id="KW-0813">Transport</keyword>
<feature type="transmembrane region" description="Helical" evidence="8">
    <location>
        <begin position="246"/>
        <end position="267"/>
    </location>
</feature>
<dbReference type="InterPro" id="IPR000060">
    <property type="entry name" value="BCCT_transptr"/>
</dbReference>
<dbReference type="eggNOG" id="COG1292">
    <property type="taxonomic scope" value="Bacteria"/>
</dbReference>
<dbReference type="RefSeq" id="WP_008870541.1">
    <property type="nucleotide sequence ID" value="NZ_ACJN02000003.1"/>
</dbReference>
<evidence type="ECO:0000256" key="7">
    <source>
        <dbReference type="ARBA" id="ARBA00023136"/>
    </source>
</evidence>
<protein>
    <submittedName>
        <fullName evidence="9">Choline/carnitine/betaine transporter</fullName>
    </submittedName>
</protein>
<feature type="transmembrane region" description="Helical" evidence="8">
    <location>
        <begin position="105"/>
        <end position="129"/>
    </location>
</feature>
<organism evidence="9 10">
    <name type="scientific">Desulfonatronospira thiodismutans ASO3-1</name>
    <dbReference type="NCBI Taxonomy" id="555779"/>
    <lineage>
        <taxon>Bacteria</taxon>
        <taxon>Pseudomonadati</taxon>
        <taxon>Thermodesulfobacteriota</taxon>
        <taxon>Desulfovibrionia</taxon>
        <taxon>Desulfovibrionales</taxon>
        <taxon>Desulfonatronovibrionaceae</taxon>
        <taxon>Desulfonatronospira</taxon>
    </lineage>
</organism>
<comment type="similarity">
    <text evidence="2">Belongs to the BCCT transporter (TC 2.A.15) family.</text>
</comment>
<keyword evidence="4" id="KW-1003">Cell membrane</keyword>
<dbReference type="InterPro" id="IPR018093">
    <property type="entry name" value="BCCT_CS"/>
</dbReference>
<reference evidence="9" key="1">
    <citation type="submission" date="2010-05" db="EMBL/GenBank/DDBJ databases">
        <title>The draft genome of Desulfonatronospira thiodismutans ASO3-1.</title>
        <authorList>
            <consortium name="US DOE Joint Genome Institute (JGI-PGF)"/>
            <person name="Lucas S."/>
            <person name="Copeland A."/>
            <person name="Lapidus A."/>
            <person name="Cheng J.-F."/>
            <person name="Bruce D."/>
            <person name="Goodwin L."/>
            <person name="Pitluck S."/>
            <person name="Chertkov O."/>
            <person name="Brettin T."/>
            <person name="Detter J.C."/>
            <person name="Han C."/>
            <person name="Land M.L."/>
            <person name="Hauser L."/>
            <person name="Kyrpides N."/>
            <person name="Mikhailova N."/>
            <person name="Muyzer G."/>
            <person name="Woyke T."/>
        </authorList>
    </citation>
    <scope>NUCLEOTIDE SEQUENCE [LARGE SCALE GENOMIC DNA]</scope>
    <source>
        <strain evidence="9">ASO3-1</strain>
    </source>
</reference>
<dbReference type="AlphaFoldDB" id="D6SR67"/>
<keyword evidence="6 8" id="KW-1133">Transmembrane helix</keyword>
<evidence type="ECO:0000256" key="8">
    <source>
        <dbReference type="SAM" id="Phobius"/>
    </source>
</evidence>
<feature type="transmembrane region" description="Helical" evidence="8">
    <location>
        <begin position="279"/>
        <end position="303"/>
    </location>
</feature>
<dbReference type="GO" id="GO:0005886">
    <property type="term" value="C:plasma membrane"/>
    <property type="evidence" value="ECO:0007669"/>
    <property type="project" value="UniProtKB-SubCell"/>
</dbReference>
<evidence type="ECO:0000313" key="9">
    <source>
        <dbReference type="EMBL" id="EFI33183.1"/>
    </source>
</evidence>
<gene>
    <name evidence="9" type="ORF">Dthio_PD0509</name>
</gene>
<feature type="transmembrane region" description="Helical" evidence="8">
    <location>
        <begin position="334"/>
        <end position="352"/>
    </location>
</feature>